<evidence type="ECO:0000256" key="1">
    <source>
        <dbReference type="SAM" id="MobiDB-lite"/>
    </source>
</evidence>
<dbReference type="Pfam" id="PF13472">
    <property type="entry name" value="Lipase_GDSL_2"/>
    <property type="match status" value="1"/>
</dbReference>
<gene>
    <name evidence="3" type="ORF">G5C65_17020</name>
</gene>
<dbReference type="Gene3D" id="3.40.50.1110">
    <property type="entry name" value="SGNH hydrolase"/>
    <property type="match status" value="1"/>
</dbReference>
<feature type="domain" description="SGNH hydrolase-type esterase" evidence="2">
    <location>
        <begin position="251"/>
        <end position="442"/>
    </location>
</feature>
<organism evidence="3 4">
    <name type="scientific">Streptomyces boncukensis</name>
    <dbReference type="NCBI Taxonomy" id="2711219"/>
    <lineage>
        <taxon>Bacteria</taxon>
        <taxon>Bacillati</taxon>
        <taxon>Actinomycetota</taxon>
        <taxon>Actinomycetes</taxon>
        <taxon>Kitasatosporales</taxon>
        <taxon>Streptomycetaceae</taxon>
        <taxon>Streptomyces</taxon>
    </lineage>
</organism>
<dbReference type="EMBL" id="JAAKZZ010000160">
    <property type="protein sequence ID" value="NGO70025.1"/>
    <property type="molecule type" value="Genomic_DNA"/>
</dbReference>
<dbReference type="InterPro" id="IPR013830">
    <property type="entry name" value="SGNH_hydro"/>
</dbReference>
<proteinExistence type="predicted"/>
<comment type="caution">
    <text evidence="3">The sequence shown here is derived from an EMBL/GenBank/DDBJ whole genome shotgun (WGS) entry which is preliminary data.</text>
</comment>
<feature type="region of interest" description="Disordered" evidence="1">
    <location>
        <begin position="1"/>
        <end position="26"/>
    </location>
</feature>
<dbReference type="CDD" id="cd01830">
    <property type="entry name" value="XynE_like"/>
    <property type="match status" value="1"/>
</dbReference>
<dbReference type="SUPFAM" id="SSF52266">
    <property type="entry name" value="SGNH hydrolase"/>
    <property type="match status" value="1"/>
</dbReference>
<dbReference type="PANTHER" id="PTHR43784:SF2">
    <property type="entry name" value="GDSL-LIKE LIPASE_ACYLHYDROLASE, PUTATIVE (AFU_ORTHOLOGUE AFUA_2G00820)-RELATED"/>
    <property type="match status" value="1"/>
</dbReference>
<evidence type="ECO:0000259" key="2">
    <source>
        <dbReference type="Pfam" id="PF13472"/>
    </source>
</evidence>
<protein>
    <submittedName>
        <fullName evidence="3">SGNH/GDSL hydrolase family protein</fullName>
    </submittedName>
</protein>
<dbReference type="InterPro" id="IPR053140">
    <property type="entry name" value="GDSL_Rv0518-like"/>
</dbReference>
<keyword evidence="3" id="KW-0378">Hydrolase</keyword>
<dbReference type="InterPro" id="IPR036514">
    <property type="entry name" value="SGNH_hydro_sf"/>
</dbReference>
<dbReference type="AlphaFoldDB" id="A0A6G4WXR5"/>
<evidence type="ECO:0000313" key="3">
    <source>
        <dbReference type="EMBL" id="NGO70025.1"/>
    </source>
</evidence>
<reference evidence="3 4" key="1">
    <citation type="submission" date="2020-02" db="EMBL/GenBank/DDBJ databases">
        <title>Whole-genome analyses of novel actinobacteria.</title>
        <authorList>
            <person name="Sahin N."/>
            <person name="Tatar D."/>
        </authorList>
    </citation>
    <scope>NUCLEOTIDE SEQUENCE [LARGE SCALE GENOMIC DNA]</scope>
    <source>
        <strain evidence="3 4">SB3404</strain>
    </source>
</reference>
<feature type="compositionally biased region" description="Basic and acidic residues" evidence="1">
    <location>
        <begin position="1"/>
        <end position="16"/>
    </location>
</feature>
<sequence>MKDRKRDRVARPDTRPGRRGLRAAARSGSAARRGAVLLAAAALLAVPLWPASAAGVGADAASVRGAERHSAETWQGGWSTSVQPPGRGIIPNWSQQGFEQQTVRQVIRVSTGGTGARFELSNRYGDSPLEVAGATVARTADGASVQEGTTRPLTFGDEESVTVPEGEEVFSDTVRMEVEALESLTVTLYLAEPTGPATYHMAASATSYRTSGDHRSDESGEAFTETSVSWYYLSDVEVRNEDDGRRDGVVAFGDSITDGFASTVDANNRYPDEMAEDFAEADSPRSVLNHGISGNMITTGTPGTGESGVDRFEKDVLAEPDVGTVIVLEGINDIGLGRPGGNIPDISVEQLIAAHRDLVGQARAAGLTVVGSTLLPFKGASYFTERGETKRDALNEWIRTSDAYDEVVDLDHALADPADADRLAPAYDSGDHLHPSDAGYRAMADAIDVGVR</sequence>
<evidence type="ECO:0000313" key="4">
    <source>
        <dbReference type="Proteomes" id="UP000477722"/>
    </source>
</evidence>
<dbReference type="PANTHER" id="PTHR43784">
    <property type="entry name" value="GDSL-LIKE LIPASE/ACYLHYDROLASE, PUTATIVE (AFU_ORTHOLOGUE AFUA_2G00820)-RELATED"/>
    <property type="match status" value="1"/>
</dbReference>
<dbReference type="Proteomes" id="UP000477722">
    <property type="component" value="Unassembled WGS sequence"/>
</dbReference>
<name>A0A6G4WXR5_9ACTN</name>
<dbReference type="GO" id="GO:0016787">
    <property type="term" value="F:hydrolase activity"/>
    <property type="evidence" value="ECO:0007669"/>
    <property type="project" value="UniProtKB-KW"/>
</dbReference>
<accession>A0A6G4WXR5</accession>
<keyword evidence="4" id="KW-1185">Reference proteome</keyword>